<evidence type="ECO:0000256" key="1">
    <source>
        <dbReference type="ARBA" id="ARBA00005534"/>
    </source>
</evidence>
<name>A0A0W0YZF3_9GAMM</name>
<gene>
    <name evidence="2" type="ORF">Lsha_0993</name>
</gene>
<evidence type="ECO:0000313" key="3">
    <source>
        <dbReference type="Proteomes" id="UP000054600"/>
    </source>
</evidence>
<dbReference type="Gene3D" id="2.60.120.460">
    <property type="entry name" value="YjbQ-like"/>
    <property type="match status" value="1"/>
</dbReference>
<evidence type="ECO:0008006" key="4">
    <source>
        <dbReference type="Google" id="ProtNLM"/>
    </source>
</evidence>
<sequence>MMVSHKMIQLAPKAYGAHLITEEILKQVELKGSGILHLFIRHTSAALSINENASPDVLEDVNQFFSSLVPEGEHYRHNDEGPDDMPAHIKSMLCSSSLSIPFQDGKLLLGIWQGIYLMEFRKRAGARTVIVSQIG</sequence>
<dbReference type="InterPro" id="IPR001602">
    <property type="entry name" value="UPF0047_YjbQ-like"/>
</dbReference>
<organism evidence="2 3">
    <name type="scientific">Legionella shakespearei DSM 23087</name>
    <dbReference type="NCBI Taxonomy" id="1122169"/>
    <lineage>
        <taxon>Bacteria</taxon>
        <taxon>Pseudomonadati</taxon>
        <taxon>Pseudomonadota</taxon>
        <taxon>Gammaproteobacteria</taxon>
        <taxon>Legionellales</taxon>
        <taxon>Legionellaceae</taxon>
        <taxon>Legionella</taxon>
    </lineage>
</organism>
<comment type="similarity">
    <text evidence="1">Belongs to the UPF0047 family.</text>
</comment>
<dbReference type="InterPro" id="IPR035917">
    <property type="entry name" value="YjbQ-like_sf"/>
</dbReference>
<evidence type="ECO:0000313" key="2">
    <source>
        <dbReference type="EMBL" id="KTD62293.1"/>
    </source>
</evidence>
<dbReference type="RefSeq" id="WP_018577375.1">
    <property type="nucleotide sequence ID" value="NZ_KB892401.1"/>
</dbReference>
<dbReference type="PANTHER" id="PTHR30615">
    <property type="entry name" value="UNCHARACTERIZED PROTEIN YJBQ-RELATED"/>
    <property type="match status" value="1"/>
</dbReference>
<dbReference type="Proteomes" id="UP000054600">
    <property type="component" value="Unassembled WGS sequence"/>
</dbReference>
<dbReference type="PATRIC" id="fig|1122169.6.peg.1148"/>
<protein>
    <recommendedName>
        <fullName evidence="4">Secondary thiamine-phosphate synthase enzyme</fullName>
    </recommendedName>
</protein>
<dbReference type="Pfam" id="PF01894">
    <property type="entry name" value="YjbQ"/>
    <property type="match status" value="1"/>
</dbReference>
<dbReference type="SUPFAM" id="SSF111038">
    <property type="entry name" value="YjbQ-like"/>
    <property type="match status" value="1"/>
</dbReference>
<dbReference type="NCBIfam" id="TIGR00149">
    <property type="entry name" value="TIGR00149_YjbQ"/>
    <property type="match status" value="1"/>
</dbReference>
<dbReference type="PIRSF" id="PIRSF004681">
    <property type="entry name" value="UCP004681"/>
    <property type="match status" value="1"/>
</dbReference>
<dbReference type="eggNOG" id="COG0432">
    <property type="taxonomic scope" value="Bacteria"/>
</dbReference>
<dbReference type="PANTHER" id="PTHR30615:SF8">
    <property type="entry name" value="UPF0047 PROTEIN C4A8.02C"/>
    <property type="match status" value="1"/>
</dbReference>
<dbReference type="STRING" id="1122169.Lsha_0993"/>
<reference evidence="2 3" key="1">
    <citation type="submission" date="2015-11" db="EMBL/GenBank/DDBJ databases">
        <title>Genomic analysis of 38 Legionella species identifies large and diverse effector repertoires.</title>
        <authorList>
            <person name="Burstein D."/>
            <person name="Amaro F."/>
            <person name="Zusman T."/>
            <person name="Lifshitz Z."/>
            <person name="Cohen O."/>
            <person name="Gilbert J.A."/>
            <person name="Pupko T."/>
            <person name="Shuman H.A."/>
            <person name="Segal G."/>
        </authorList>
    </citation>
    <scope>NUCLEOTIDE SEQUENCE [LARGE SCALE GENOMIC DNA]</scope>
    <source>
        <strain evidence="2 3">ATCC 49655</strain>
    </source>
</reference>
<dbReference type="EMBL" id="LNYW01000033">
    <property type="protein sequence ID" value="KTD62293.1"/>
    <property type="molecule type" value="Genomic_DNA"/>
</dbReference>
<comment type="caution">
    <text evidence="2">The sequence shown here is derived from an EMBL/GenBank/DDBJ whole genome shotgun (WGS) entry which is preliminary data.</text>
</comment>
<accession>A0A0W0YZF3</accession>
<keyword evidence="3" id="KW-1185">Reference proteome</keyword>
<dbReference type="AlphaFoldDB" id="A0A0W0YZF3"/>
<proteinExistence type="inferred from homology"/>